<sequence length="95" mass="10932">MTLGDCLPILTALEAQKTLIEITKIIEYQKGSSKNERPTAKNQLEQARKEYQKLNKAILENDTPTLLLNYGCLKNANNRLNQLAFFLNHIEWKDV</sequence>
<dbReference type="AlphaFoldDB" id="A0AAX2KL72"/>
<comment type="caution">
    <text evidence="1">The sequence shown here is derived from an EMBL/GenBank/DDBJ whole genome shotgun (WGS) entry which is preliminary data.</text>
</comment>
<dbReference type="Proteomes" id="UP000254396">
    <property type="component" value="Unassembled WGS sequence"/>
</dbReference>
<name>A0AAX2KL72_ENTFL</name>
<reference evidence="1 2" key="1">
    <citation type="submission" date="2018-06" db="EMBL/GenBank/DDBJ databases">
        <authorList>
            <consortium name="Pathogen Informatics"/>
            <person name="Doyle S."/>
        </authorList>
    </citation>
    <scope>NUCLEOTIDE SEQUENCE [LARGE SCALE GENOMIC DNA]</scope>
    <source>
        <strain evidence="1 2">NCTC13379</strain>
    </source>
</reference>
<dbReference type="EMBL" id="UGIX01000001">
    <property type="protein sequence ID" value="STP63143.1"/>
    <property type="molecule type" value="Genomic_DNA"/>
</dbReference>
<accession>A0AAX2KL72</accession>
<protein>
    <submittedName>
        <fullName evidence="1">Uncharacterized protein</fullName>
    </submittedName>
</protein>
<organism evidence="1 2">
    <name type="scientific">Enterococcus faecalis</name>
    <name type="common">Streptococcus faecalis</name>
    <dbReference type="NCBI Taxonomy" id="1351"/>
    <lineage>
        <taxon>Bacteria</taxon>
        <taxon>Bacillati</taxon>
        <taxon>Bacillota</taxon>
        <taxon>Bacilli</taxon>
        <taxon>Lactobacillales</taxon>
        <taxon>Enterococcaceae</taxon>
        <taxon>Enterococcus</taxon>
    </lineage>
</organism>
<evidence type="ECO:0000313" key="2">
    <source>
        <dbReference type="Proteomes" id="UP000254396"/>
    </source>
</evidence>
<gene>
    <name evidence="1" type="ORF">NCTC13379_00018</name>
</gene>
<proteinExistence type="predicted"/>
<evidence type="ECO:0000313" key="1">
    <source>
        <dbReference type="EMBL" id="STP63143.1"/>
    </source>
</evidence>